<evidence type="ECO:0000313" key="1">
    <source>
        <dbReference type="EMBL" id="QES29162.1"/>
    </source>
</evidence>
<dbReference type="EMBL" id="CP029193">
    <property type="protein sequence ID" value="QES29162.1"/>
    <property type="molecule type" value="Genomic_DNA"/>
</dbReference>
<gene>
    <name evidence="1" type="ORF">DEJ47_24440</name>
</gene>
<proteinExistence type="predicted"/>
<keyword evidence="2" id="KW-1185">Reference proteome</keyword>
<dbReference type="AlphaFoldDB" id="A0A5P2BF87"/>
<accession>A0A5P2BF87</accession>
<name>A0A5P2BF87_STRVZ</name>
<dbReference type="OrthoDB" id="4223559at2"/>
<sequence length="113" mass="12406">MDGPPAVIDVEAISSHTDSVLTMRMDSSTRADIDGVTPAIVRQLNSLLGEDLGAEDDPQVRELVRKGNNLIDPKNRPTENTPAFGAFLYLRDAATLTRRLLWIYTERNGLGTP</sequence>
<dbReference type="Proteomes" id="UP000323046">
    <property type="component" value="Chromosome"/>
</dbReference>
<evidence type="ECO:0000313" key="2">
    <source>
        <dbReference type="Proteomes" id="UP000323046"/>
    </source>
</evidence>
<organism evidence="1 2">
    <name type="scientific">Streptomyces venezuelae</name>
    <dbReference type="NCBI Taxonomy" id="54571"/>
    <lineage>
        <taxon>Bacteria</taxon>
        <taxon>Bacillati</taxon>
        <taxon>Actinomycetota</taxon>
        <taxon>Actinomycetes</taxon>
        <taxon>Kitasatosporales</taxon>
        <taxon>Streptomycetaceae</taxon>
        <taxon>Streptomyces</taxon>
    </lineage>
</organism>
<protein>
    <submittedName>
        <fullName evidence="1">Uncharacterized protein</fullName>
    </submittedName>
</protein>
<reference evidence="1 2" key="1">
    <citation type="submission" date="2018-05" db="EMBL/GenBank/DDBJ databases">
        <title>Streptomyces venezuelae.</title>
        <authorList>
            <person name="Kim W."/>
            <person name="Lee N."/>
            <person name="Cho B.-K."/>
        </authorList>
    </citation>
    <scope>NUCLEOTIDE SEQUENCE [LARGE SCALE GENOMIC DNA]</scope>
    <source>
        <strain evidence="1 2">ATCC 14583</strain>
    </source>
</reference>